<feature type="coiled-coil region" evidence="13">
    <location>
        <begin position="1611"/>
        <end position="1651"/>
    </location>
</feature>
<evidence type="ECO:0000259" key="16">
    <source>
        <dbReference type="PROSITE" id="PS50212"/>
    </source>
</evidence>
<dbReference type="GO" id="GO:0010467">
    <property type="term" value="P:gene expression"/>
    <property type="evidence" value="ECO:0007669"/>
    <property type="project" value="UniProtKB-ARBA"/>
</dbReference>
<dbReference type="GO" id="GO:0003723">
    <property type="term" value="F:RNA binding"/>
    <property type="evidence" value="ECO:0007669"/>
    <property type="project" value="UniProtKB-KW"/>
</dbReference>
<feature type="region of interest" description="Disordered" evidence="14">
    <location>
        <begin position="1669"/>
        <end position="1730"/>
    </location>
</feature>
<reference evidence="20" key="1">
    <citation type="submission" date="2020-05" db="EMBL/GenBank/DDBJ databases">
        <title>Mycena genomes resolve the evolution of fungal bioluminescence.</title>
        <authorList>
            <person name="Tsai I.J."/>
        </authorList>
    </citation>
    <scope>NUCLEOTIDE SEQUENCE</scope>
    <source>
        <strain evidence="20">160909Yilan</strain>
    </source>
</reference>
<dbReference type="InterPro" id="IPR001650">
    <property type="entry name" value="Helicase_C-like"/>
</dbReference>
<feature type="compositionally biased region" description="Low complexity" evidence="14">
    <location>
        <begin position="413"/>
        <end position="432"/>
    </location>
</feature>
<dbReference type="InterPro" id="IPR015943">
    <property type="entry name" value="WD40/YVTN_repeat-like_dom_sf"/>
</dbReference>
<comment type="caution">
    <text evidence="20">The sequence shown here is derived from an EMBL/GenBank/DDBJ whole genome shotgun (WGS) entry which is preliminary data.</text>
</comment>
<dbReference type="GO" id="GO:0005524">
    <property type="term" value="F:ATP binding"/>
    <property type="evidence" value="ECO:0007669"/>
    <property type="project" value="UniProtKB-KW"/>
</dbReference>
<feature type="compositionally biased region" description="Polar residues" evidence="14">
    <location>
        <begin position="683"/>
        <end position="697"/>
    </location>
</feature>
<dbReference type="InterPro" id="IPR027417">
    <property type="entry name" value="P-loop_NTPase"/>
</dbReference>
<dbReference type="SUPFAM" id="SSF48366">
    <property type="entry name" value="Ras GEF"/>
    <property type="match status" value="1"/>
</dbReference>
<gene>
    <name evidence="20" type="ORF">MSAN_02159500</name>
</gene>
<dbReference type="InterPro" id="IPR000629">
    <property type="entry name" value="RNA-helicase_DEAD-box_CS"/>
</dbReference>
<proteinExistence type="predicted"/>
<dbReference type="SMART" id="SM00490">
    <property type="entry name" value="HELICc"/>
    <property type="match status" value="1"/>
</dbReference>
<evidence type="ECO:0000256" key="7">
    <source>
        <dbReference type="ARBA" id="ARBA00022840"/>
    </source>
</evidence>
<dbReference type="GO" id="GO:0005085">
    <property type="term" value="F:guanyl-nucleotide exchange factor activity"/>
    <property type="evidence" value="ECO:0007669"/>
    <property type="project" value="UniProtKB-KW"/>
</dbReference>
<keyword evidence="8" id="KW-0694">RNA-binding</keyword>
<feature type="region of interest" description="Disordered" evidence="14">
    <location>
        <begin position="163"/>
        <end position="182"/>
    </location>
</feature>
<evidence type="ECO:0000256" key="14">
    <source>
        <dbReference type="SAM" id="MobiDB-lite"/>
    </source>
</evidence>
<dbReference type="GO" id="GO:0016787">
    <property type="term" value="F:hydrolase activity"/>
    <property type="evidence" value="ECO:0007669"/>
    <property type="project" value="UniProtKB-KW"/>
</dbReference>
<dbReference type="PROSITE" id="PS00039">
    <property type="entry name" value="DEAD_ATP_HELICASE"/>
    <property type="match status" value="1"/>
</dbReference>
<feature type="compositionally biased region" description="Acidic residues" evidence="14">
    <location>
        <begin position="1150"/>
        <end position="1207"/>
    </location>
</feature>
<dbReference type="SUPFAM" id="SSF69322">
    <property type="entry name" value="Tricorn protease domain 2"/>
    <property type="match status" value="1"/>
</dbReference>
<dbReference type="PANTHER" id="PTHR47959:SF1">
    <property type="entry name" value="ATP-DEPENDENT RNA HELICASE DBPA"/>
    <property type="match status" value="1"/>
</dbReference>
<evidence type="ECO:0000256" key="1">
    <source>
        <dbReference type="ARBA" id="ARBA00004123"/>
    </source>
</evidence>
<evidence type="ECO:0000259" key="19">
    <source>
        <dbReference type="PROSITE" id="PS51195"/>
    </source>
</evidence>
<feature type="domain" description="Helicase ATP-binding" evidence="17">
    <location>
        <begin position="1260"/>
        <end position="1436"/>
    </location>
</feature>
<dbReference type="InterPro" id="IPR050079">
    <property type="entry name" value="DEAD_box_RNA_helicase"/>
</dbReference>
<dbReference type="InterPro" id="IPR036964">
    <property type="entry name" value="RASGEF_cat_dom_sf"/>
</dbReference>
<feature type="region of interest" description="Disordered" evidence="14">
    <location>
        <begin position="2331"/>
        <end position="2355"/>
    </location>
</feature>
<dbReference type="InterPro" id="IPR024790">
    <property type="entry name" value="APC4_long_dom"/>
</dbReference>
<feature type="compositionally biased region" description="Basic and acidic residues" evidence="14">
    <location>
        <begin position="470"/>
        <end position="482"/>
    </location>
</feature>
<dbReference type="SMART" id="SM00487">
    <property type="entry name" value="DEXDc"/>
    <property type="match status" value="1"/>
</dbReference>
<dbReference type="Gene3D" id="3.40.50.300">
    <property type="entry name" value="P-loop containing nucleotide triphosphate hydrolases"/>
    <property type="match status" value="3"/>
</dbReference>
<evidence type="ECO:0000256" key="8">
    <source>
        <dbReference type="ARBA" id="ARBA00022884"/>
    </source>
</evidence>
<evidence type="ECO:0000259" key="15">
    <source>
        <dbReference type="PROSITE" id="PS50009"/>
    </source>
</evidence>
<dbReference type="Pfam" id="PF12896">
    <property type="entry name" value="ANAPC4"/>
    <property type="match status" value="1"/>
</dbReference>
<evidence type="ECO:0000256" key="3">
    <source>
        <dbReference type="ARBA" id="ARBA00022517"/>
    </source>
</evidence>
<dbReference type="CDD" id="cd17947">
    <property type="entry name" value="DEADc_DDX27"/>
    <property type="match status" value="1"/>
</dbReference>
<evidence type="ECO:0000256" key="11">
    <source>
        <dbReference type="PROSITE-ProRule" id="PRU00168"/>
    </source>
</evidence>
<dbReference type="GO" id="GO:0042254">
    <property type="term" value="P:ribosome biogenesis"/>
    <property type="evidence" value="ECO:0007669"/>
    <property type="project" value="UniProtKB-KW"/>
</dbReference>
<keyword evidence="4" id="KW-0547">Nucleotide-binding</keyword>
<dbReference type="PROSITE" id="PS51194">
    <property type="entry name" value="HELICASE_CTER"/>
    <property type="match status" value="1"/>
</dbReference>
<evidence type="ECO:0000256" key="9">
    <source>
        <dbReference type="ARBA" id="ARBA00023242"/>
    </source>
</evidence>
<dbReference type="PROSITE" id="PS50212">
    <property type="entry name" value="RASGEF_NTER"/>
    <property type="match status" value="1"/>
</dbReference>
<dbReference type="InterPro" id="IPR024977">
    <property type="entry name" value="Apc4-like_WD40_dom"/>
</dbReference>
<sequence>MLADSQALPVEDASGSSALTVVPLTPDPDGLKAQSVRKSVSVDSFAPLARDAAPRPNRGHTASALEAPRNLIFAYSSRKRGASVSSSLRDDYDNDSDVERSESFPERYSGMDNVKPIRGGDLPLPPRATTLSTTSSMSSIMSVSSTSSTEDGVHTRAMRASIPAVTPASSSRTGRTRSGSLGVYASHPAKRVVISTHTSDLAAPNKDTPLTLLVVGAAKCGKSVVIRKGLKDYGLSEPTSRSFEMESPYFSTSYSLRVGRIKDGFEEYALHVIEVDVSKSTLADAVWPEGSPGIDGVIMCYDASDPDSFLPVEGLLQRFRAMMIPTVVLACKSDLERRVDPQGAAADFLQLYDNGLVEVSNGSEVGKKKMRQAFEWLIKAVFRGRHESKSESDIDYRNPASPVLLISPPPWETSRTATPTASSSVSSMSTLSQGPTTSRLPNAPLPTIPASRAPTVPNSPTRARSTGDLLSEHEKSRTRDWQVDQDGTFNGIARSNSNAVSTSSAEAVDVVVDPPNKREGKEKDASSRPWATLDELLDKLLFLAVSGDDSTYITHFLLTYRRFASPRSILLAMQLRLRQLDQPSGDPMFACFAQMRICYLLEQWIRDYPYDFKVRGTPSALSALFKSITSKTYLLHYGSDFLPFHELLPDLVDKDAAWAHKPDYPEDESDYDDDEKSAVLTISSTHSSDSLPQTSGKAKTAPPMPTTFRERKGSIPLGSKLMATQAAPTAAPQEAFDQRGQLKELLKLAADVNATDSEEIAQEITRMEVKFFLDIEPRHWLRYTFVSGKKDPATDSIARFNEFSNRLADWVVSLILCHDKAKTRAKQIEKIVEIAQKLRGLNNYSALRAFVAGINSSTFPGDQTMEQFKAKSPDQAKNLQSWDVLLQQIRSHRAYRLALRNTKGACIPALEVHMSDLIRAHEANEDVNPSDPTKIHWGKFNMMGRFINSTTQCQAQCRAVSDYNFPPRPHISEMLRAKCIMNDEMQKSRIAPPEADFEGPSPPRAITRDNPSLGNRARDIARMRTLFSCQGGIRISGPEAINFHNFWTQPQHYSGPIRCPELDGILGMDDYILTIDSDVEDNVGPSKPKDDADLNPEFVFDLSGDPYADIIGQQNPLHDVVKGGTKPEPISVDDIIARRKLGTKRKRAVEEEENVSEGDEASDPGHDDEDEDEDEFDVLRDEDEEEEEEDSDGGASDSSDDDSEPETQVEKDRKAAFFDSEVTSTNEHSSFLTMNLSRPILKAITTLGFLKPTPIQAATIPVALIGKDVVGGAVTGSGKTAAFIIPMLERLLYRDKGNKSAATRCLVLVPTRELAVQCFDVGCKLATHTDIRFCLIVGGLSVKSQEVALRSRPDVVIATPGRLIDHIHNSPSFTLDTLDILVLDEADRMLSDGFADELTEIVKSCPTSRQTMLFSATMTDSVDELVRMSLNKPVRLFVDPKRSTARGLIQEFVRVRAGKEAERSALLVTLCKRTFKTNVIIFLRSKKLAHQMRIVFSLLGMKCDELHGDLTQEQRLAALQRFRDGAVDYLMATDLASRGLDIKGVETVINYDMPGQLAQYLHRVGRTARAGKKGRSVTLVGEADRKMLKAAIKHGAEADQVRHRIVPPEAVAKWVEKLEELKDEISEILKEEKEEKQFRQAEMELKKGQNMIEHEAEIFSRPARTWFQTSEEKSNAEAISKEQYEASAIPRKKAKEQAPAADKPKRDKFSGLTRKAKRRKLAMEEDEELGDDRATQAAIRLLASACCPDKDLLVLVSRLGGRDRMSLWKMQGSKTWEVDVGTDDKSSEQIVGLAWSPDGQSIAVAHDPPRVTLHSVQDGHEERSLVLSSSSVGSGHITDVSWFRAEKTITVKAIPDILKRNGLIPGTSHSILRTLPLLDSLQEDSQKLTATDLFAFQGSQTRSTPKSSLPDVIKNWPTLNSDPIVASMSPPMKQLDPSNGHLDVADDANIDSILVAADDTGYIHCFLDGSYCLGPISVGSSLLISSLFKIPQRPVFIVYPQETVHGVTSTDLHPVTVGLPMLEDRQIRDMARVSSSSRELVWYCMRVVKEMRAVWFGSESLSGARELGPKWISALEKRQREQFGQQEPTAILDLTCLLLTGRSSEALSDFLGSAEQMSERGVQKWESSVTEAIVKLRDFSEKRVAPACQRLHLILEEVLGWSLLPQYASFQLVTQDIEICIDLTGRAIFIASWLAAVARRELSRFKEFLTWIRAETAANAQPDLPPPLRHDILEVNNYLMSGLVVSSIDKWFMGPVPQFNPQELGIVDGNPNLRVTIEQARTAVDQTKWQTTTMQNELNHLDRNLDALVRELASRCQRVFDGAAGATSRSALVSARRDPMASQATQARPAPQSNSQIPIRERIIFGENEDDGFEQYLAMHIPSASLNRTFLCLARARFGGKTSQLPPSVGIALLDGMLPAEQEDASPSHLEILDAQFFDDSCIVIVYRVRNQPGRAFIATVGYSELEYQELDPAEYVRIPSREDLMQRAMELWEQGQLASVSIPFKGRRELAYGGSGPVALALNGRVGRRVASVLDGQGTNMETLDLEGDAEQEGDE</sequence>
<dbReference type="GO" id="GO:0005829">
    <property type="term" value="C:cytosol"/>
    <property type="evidence" value="ECO:0007669"/>
    <property type="project" value="TreeGrafter"/>
</dbReference>
<dbReference type="OrthoDB" id="28357at2759"/>
<dbReference type="CDD" id="cd00882">
    <property type="entry name" value="Ras_like_GTPase"/>
    <property type="match status" value="1"/>
</dbReference>
<feature type="short sequence motif" description="Q motif" evidence="12">
    <location>
        <begin position="1229"/>
        <end position="1257"/>
    </location>
</feature>
<dbReference type="Pfam" id="PF00618">
    <property type="entry name" value="RasGEF_N"/>
    <property type="match status" value="1"/>
</dbReference>
<feature type="region of interest" description="Disordered" evidence="14">
    <location>
        <begin position="1"/>
        <end position="64"/>
    </location>
</feature>
<evidence type="ECO:0000256" key="5">
    <source>
        <dbReference type="ARBA" id="ARBA00022801"/>
    </source>
</evidence>
<feature type="region of interest" description="Disordered" evidence="14">
    <location>
        <begin position="1142"/>
        <end position="1220"/>
    </location>
</feature>
<dbReference type="Proteomes" id="UP000623467">
    <property type="component" value="Unassembled WGS sequence"/>
</dbReference>
<feature type="domain" description="DEAD-box RNA helicase Q" evidence="19">
    <location>
        <begin position="1229"/>
        <end position="1257"/>
    </location>
</feature>
<feature type="domain" description="N-terminal Ras-GEF" evidence="16">
    <location>
        <begin position="524"/>
        <end position="656"/>
    </location>
</feature>
<dbReference type="InterPro" id="IPR000651">
    <property type="entry name" value="Ras-like_Gua-exchang_fac_N"/>
</dbReference>
<accession>A0A8H6XE72</accession>
<comment type="subcellular location">
    <subcellularLocation>
        <location evidence="1">Nucleus</location>
    </subcellularLocation>
</comment>
<evidence type="ECO:0000259" key="17">
    <source>
        <dbReference type="PROSITE" id="PS51192"/>
    </source>
</evidence>
<dbReference type="GO" id="GO:0003724">
    <property type="term" value="F:RNA helicase activity"/>
    <property type="evidence" value="ECO:0007669"/>
    <property type="project" value="UniProtKB-EC"/>
</dbReference>
<evidence type="ECO:0000256" key="2">
    <source>
        <dbReference type="ARBA" id="ARBA00012552"/>
    </source>
</evidence>
<keyword evidence="6" id="KW-0347">Helicase</keyword>
<dbReference type="GO" id="GO:0005634">
    <property type="term" value="C:nucleus"/>
    <property type="evidence" value="ECO:0007669"/>
    <property type="project" value="UniProtKB-SubCell"/>
</dbReference>
<organism evidence="20 21">
    <name type="scientific">Mycena sanguinolenta</name>
    <dbReference type="NCBI Taxonomy" id="230812"/>
    <lineage>
        <taxon>Eukaryota</taxon>
        <taxon>Fungi</taxon>
        <taxon>Dikarya</taxon>
        <taxon>Basidiomycota</taxon>
        <taxon>Agaricomycotina</taxon>
        <taxon>Agaricomycetes</taxon>
        <taxon>Agaricomycetidae</taxon>
        <taxon>Agaricales</taxon>
        <taxon>Marasmiineae</taxon>
        <taxon>Mycenaceae</taxon>
        <taxon>Mycena</taxon>
    </lineage>
</organism>
<dbReference type="Pfam" id="PF00271">
    <property type="entry name" value="Helicase_C"/>
    <property type="match status" value="1"/>
</dbReference>
<keyword evidence="21" id="KW-1185">Reference proteome</keyword>
<dbReference type="InterPro" id="IPR023578">
    <property type="entry name" value="Ras_GEF_dom_sf"/>
</dbReference>
<feature type="region of interest" description="Disordered" evidence="14">
    <location>
        <begin position="683"/>
        <end position="712"/>
    </location>
</feature>
<evidence type="ECO:0000313" key="20">
    <source>
        <dbReference type="EMBL" id="KAF7339452.1"/>
    </source>
</evidence>
<dbReference type="CDD" id="cd18787">
    <property type="entry name" value="SF2_C_DEAD"/>
    <property type="match status" value="1"/>
</dbReference>
<evidence type="ECO:0000256" key="4">
    <source>
        <dbReference type="ARBA" id="ARBA00022741"/>
    </source>
</evidence>
<dbReference type="SMART" id="SM00147">
    <property type="entry name" value="RasGEF"/>
    <property type="match status" value="1"/>
</dbReference>
<dbReference type="Gene3D" id="1.10.840.10">
    <property type="entry name" value="Ras guanine-nucleotide exchange factors catalytic domain"/>
    <property type="match status" value="1"/>
</dbReference>
<keyword evidence="11" id="KW-0344">Guanine-nucleotide releasing factor</keyword>
<dbReference type="EC" id="3.6.4.13" evidence="2"/>
<name>A0A8H6XE72_9AGAR</name>
<dbReference type="Pfam" id="PF12894">
    <property type="entry name" value="ANAPC4_WD40"/>
    <property type="match status" value="1"/>
</dbReference>
<feature type="domain" description="Ras-GEF" evidence="15">
    <location>
        <begin position="756"/>
        <end position="994"/>
    </location>
</feature>
<feature type="compositionally biased region" description="Basic and acidic residues" evidence="14">
    <location>
        <begin position="1670"/>
        <end position="1684"/>
    </location>
</feature>
<dbReference type="InterPro" id="IPR014001">
    <property type="entry name" value="Helicase_ATP-bd"/>
</dbReference>
<dbReference type="InterPro" id="IPR014014">
    <property type="entry name" value="RNA_helicase_DEAD_Q_motif"/>
</dbReference>
<evidence type="ECO:0000313" key="21">
    <source>
        <dbReference type="Proteomes" id="UP000623467"/>
    </source>
</evidence>
<dbReference type="PROSITE" id="PS50009">
    <property type="entry name" value="RASGEF_CAT"/>
    <property type="match status" value="1"/>
</dbReference>
<evidence type="ECO:0000256" key="13">
    <source>
        <dbReference type="SAM" id="Coils"/>
    </source>
</evidence>
<keyword evidence="7" id="KW-0067">ATP-binding</keyword>
<keyword evidence="9" id="KW-0539">Nucleus</keyword>
<feature type="compositionally biased region" description="Polar residues" evidence="14">
    <location>
        <begin position="2342"/>
        <end position="2355"/>
    </location>
</feature>
<dbReference type="InterPro" id="IPR011545">
    <property type="entry name" value="DEAD/DEAH_box_helicase_dom"/>
</dbReference>
<evidence type="ECO:0000259" key="18">
    <source>
        <dbReference type="PROSITE" id="PS51194"/>
    </source>
</evidence>
<dbReference type="PROSITE" id="PS51195">
    <property type="entry name" value="Q_MOTIF"/>
    <property type="match status" value="1"/>
</dbReference>
<dbReference type="PROSITE" id="PS51192">
    <property type="entry name" value="HELICASE_ATP_BIND_1"/>
    <property type="match status" value="1"/>
</dbReference>
<dbReference type="CDD" id="cd06224">
    <property type="entry name" value="REM"/>
    <property type="match status" value="1"/>
</dbReference>
<dbReference type="Gene3D" id="2.130.10.10">
    <property type="entry name" value="YVTN repeat-like/Quinoprotein amine dehydrogenase"/>
    <property type="match status" value="1"/>
</dbReference>
<dbReference type="SUPFAM" id="SSF52540">
    <property type="entry name" value="P-loop containing nucleoside triphosphate hydrolases"/>
    <property type="match status" value="2"/>
</dbReference>
<dbReference type="EMBL" id="JACAZH010000031">
    <property type="protein sequence ID" value="KAF7339452.1"/>
    <property type="molecule type" value="Genomic_DNA"/>
</dbReference>
<evidence type="ECO:0000256" key="10">
    <source>
        <dbReference type="ARBA" id="ARBA00047984"/>
    </source>
</evidence>
<comment type="catalytic activity">
    <reaction evidence="10">
        <text>ATP + H2O = ADP + phosphate + H(+)</text>
        <dbReference type="Rhea" id="RHEA:13065"/>
        <dbReference type="ChEBI" id="CHEBI:15377"/>
        <dbReference type="ChEBI" id="CHEBI:15378"/>
        <dbReference type="ChEBI" id="CHEBI:30616"/>
        <dbReference type="ChEBI" id="CHEBI:43474"/>
        <dbReference type="ChEBI" id="CHEBI:456216"/>
        <dbReference type="EC" id="3.6.4.13"/>
    </reaction>
</comment>
<dbReference type="GO" id="GO:0007264">
    <property type="term" value="P:small GTPase-mediated signal transduction"/>
    <property type="evidence" value="ECO:0007669"/>
    <property type="project" value="InterPro"/>
</dbReference>
<feature type="region of interest" description="Disordered" evidence="14">
    <location>
        <begin position="84"/>
        <end position="153"/>
    </location>
</feature>
<dbReference type="Pfam" id="PF00270">
    <property type="entry name" value="DEAD"/>
    <property type="match status" value="1"/>
</dbReference>
<dbReference type="Pfam" id="PF00617">
    <property type="entry name" value="RasGEF"/>
    <property type="match status" value="1"/>
</dbReference>
<feature type="compositionally biased region" description="Low complexity" evidence="14">
    <location>
        <begin position="169"/>
        <end position="180"/>
    </location>
</feature>
<feature type="region of interest" description="Disordered" evidence="14">
    <location>
        <begin position="992"/>
        <end position="1013"/>
    </location>
</feature>
<evidence type="ECO:0000256" key="12">
    <source>
        <dbReference type="PROSITE-ProRule" id="PRU00552"/>
    </source>
</evidence>
<dbReference type="PANTHER" id="PTHR47959">
    <property type="entry name" value="ATP-DEPENDENT RNA HELICASE RHLE-RELATED"/>
    <property type="match status" value="1"/>
</dbReference>
<evidence type="ECO:0000256" key="6">
    <source>
        <dbReference type="ARBA" id="ARBA00022806"/>
    </source>
</evidence>
<dbReference type="InterPro" id="IPR001895">
    <property type="entry name" value="RASGEF_cat_dom"/>
</dbReference>
<feature type="compositionally biased region" description="Low complexity" evidence="14">
    <location>
        <begin position="129"/>
        <end position="149"/>
    </location>
</feature>
<protein>
    <recommendedName>
        <fullName evidence="2">RNA helicase</fullName>
        <ecNumber evidence="2">3.6.4.13</ecNumber>
    </recommendedName>
</protein>
<dbReference type="Gene3D" id="1.20.870.10">
    <property type="entry name" value="Son of sevenless (SoS) protein Chain: S domain 1"/>
    <property type="match status" value="1"/>
</dbReference>
<feature type="region of interest" description="Disordered" evidence="14">
    <location>
        <begin position="388"/>
        <end position="484"/>
    </location>
</feature>
<feature type="domain" description="Helicase C-terminal" evidence="18">
    <location>
        <begin position="1469"/>
        <end position="1619"/>
    </location>
</feature>
<keyword evidence="13" id="KW-0175">Coiled coil</keyword>
<keyword evidence="5" id="KW-0378">Hydrolase</keyword>
<keyword evidence="3" id="KW-0690">Ribosome biogenesis</keyword>